<keyword evidence="2" id="KW-1185">Reference proteome</keyword>
<dbReference type="GeneID" id="15806801"/>
<name>L0AXX9_THEEQ</name>
<dbReference type="RefSeq" id="XP_004829435.1">
    <property type="nucleotide sequence ID" value="XM_004829378.1"/>
</dbReference>
<dbReference type="Proteomes" id="UP000031512">
    <property type="component" value="Chromosome 1"/>
</dbReference>
<dbReference type="KEGG" id="beq:BEWA_026180"/>
<evidence type="ECO:0000313" key="1">
    <source>
        <dbReference type="EMBL" id="AFZ79769.1"/>
    </source>
</evidence>
<accession>L0AXX9</accession>
<gene>
    <name evidence="1" type="ORF">BEWA_026180</name>
</gene>
<proteinExistence type="predicted"/>
<reference evidence="1 2" key="1">
    <citation type="journal article" date="2012" name="BMC Genomics">
        <title>Comparative genomic analysis and phylogenetic position of Theileria equi.</title>
        <authorList>
            <person name="Kappmeyer L.S."/>
            <person name="Thiagarajan M."/>
            <person name="Herndon D.R."/>
            <person name="Ramsay J.D."/>
            <person name="Caler E."/>
            <person name="Djikeng A."/>
            <person name="Gillespie J.J."/>
            <person name="Lau A.O."/>
            <person name="Roalson E.H."/>
            <person name="Silva J.C."/>
            <person name="Silva M.G."/>
            <person name="Suarez C.E."/>
            <person name="Ueti M.W."/>
            <person name="Nene V.M."/>
            <person name="Mealey R.H."/>
            <person name="Knowles D.P."/>
            <person name="Brayton K.A."/>
        </authorList>
    </citation>
    <scope>NUCLEOTIDE SEQUENCE [LARGE SCALE GENOMIC DNA]</scope>
    <source>
        <strain evidence="1 2">WA</strain>
    </source>
</reference>
<sequence length="46" mass="5378">MEIAIRAEKQFRAKVAEVPIIFIERIYGESKLWSIETFLGILKIVQ</sequence>
<evidence type="ECO:0000313" key="2">
    <source>
        <dbReference type="Proteomes" id="UP000031512"/>
    </source>
</evidence>
<protein>
    <submittedName>
        <fullName evidence="1">Uncharacterized protein</fullName>
    </submittedName>
</protein>
<dbReference type="OrthoDB" id="2603at2759"/>
<dbReference type="EMBL" id="CP001669">
    <property type="protein sequence ID" value="AFZ79769.1"/>
    <property type="molecule type" value="Genomic_DNA"/>
</dbReference>
<dbReference type="AlphaFoldDB" id="L0AXX9"/>
<dbReference type="VEuPathDB" id="PiroplasmaDB:BEWA_026180"/>
<organism evidence="1 2">
    <name type="scientific">Theileria equi strain WA</name>
    <dbReference type="NCBI Taxonomy" id="1537102"/>
    <lineage>
        <taxon>Eukaryota</taxon>
        <taxon>Sar</taxon>
        <taxon>Alveolata</taxon>
        <taxon>Apicomplexa</taxon>
        <taxon>Aconoidasida</taxon>
        <taxon>Piroplasmida</taxon>
        <taxon>Theileriidae</taxon>
        <taxon>Theileria</taxon>
    </lineage>
</organism>